<dbReference type="EMBL" id="JBBJUP010000023">
    <property type="protein sequence ID" value="MEJ8281772.1"/>
    <property type="molecule type" value="Genomic_DNA"/>
</dbReference>
<dbReference type="RefSeq" id="WP_340294477.1">
    <property type="nucleotide sequence ID" value="NZ_JBBJUP010000023.1"/>
</dbReference>
<dbReference type="InterPro" id="IPR006091">
    <property type="entry name" value="Acyl-CoA_Oxase/DH_mid-dom"/>
</dbReference>
<evidence type="ECO:0000256" key="2">
    <source>
        <dbReference type="ARBA" id="ARBA00009347"/>
    </source>
</evidence>
<feature type="domain" description="Acyl-CoA oxidase/dehydrogenase middle" evidence="8">
    <location>
        <begin position="162"/>
        <end position="270"/>
    </location>
</feature>
<sequence>MGHYKSNVRDLEFNLFEVFGVQDHLGTGPFEDVDVDTAKGVLSELSTVCTGPLAEHYATIDRNPPVFHPEDHTVTTPQELKDAYKVLWDGEWWRLGLPNELGGMGIPPSVQWAAAELMCGSNPAIFMYMAGPNFASILYRNGTEEQQRWAQLMIDRGWGATMVLTEPDAGSDVGAGRTKAVQQDDGTWHIEGVKRFITSAEQDFTENIMHLVLARPEGAKAGTKGLSLFLVPKFHFDTGTGAPGERNGAFVTNVEHKMGLKASTTCELTFGAHGTPAVGWLLGDTHDGIAQMFQVIEYARMMVGTKAIGTLSTGYLNALEFAKERVQGADLTRMTDKTAPRVTITHHPDVRRSLMLQKAYAEGMRAVYLYTATFQDKVRLGGEGAELAEKVNDLLLPIVKGVGSERATEQLVQSLQTLGGSGFLQDYPIEQYIRDAKIDSLYEGTTAIQSLDFLFRKIVRDNGQALAHVAGEVQAFIDSDAGNGRLKEERELLRTALTDVQGMLGSLTGYLYSSAEDVTNLYKVGQHTVRLLLAVGDLLVGWLLLRQATVALAALGTDGVSAKDRSFYDGKVAVASFFAKAVLPRLTSDKAIIAAADNDLMQVDEAAF</sequence>
<protein>
    <submittedName>
        <fullName evidence="10">Acyl-CoA dehydrogenase</fullName>
    </submittedName>
</protein>
<dbReference type="InterPro" id="IPR036250">
    <property type="entry name" value="AcylCo_DH-like_C"/>
</dbReference>
<feature type="domain" description="Acyl-CoA dehydrogenase/oxidase C-terminal" evidence="7">
    <location>
        <begin position="287"/>
        <end position="450"/>
    </location>
</feature>
<evidence type="ECO:0000313" key="10">
    <source>
        <dbReference type="EMBL" id="MEJ8281772.1"/>
    </source>
</evidence>
<dbReference type="Pfam" id="PF12806">
    <property type="entry name" value="Acyl-CoA_dh_C"/>
    <property type="match status" value="1"/>
</dbReference>
<evidence type="ECO:0000259" key="7">
    <source>
        <dbReference type="Pfam" id="PF00441"/>
    </source>
</evidence>
<comment type="cofactor">
    <cofactor evidence="1 6">
        <name>FAD</name>
        <dbReference type="ChEBI" id="CHEBI:57692"/>
    </cofactor>
</comment>
<evidence type="ECO:0000313" key="11">
    <source>
        <dbReference type="Proteomes" id="UP001364211"/>
    </source>
</evidence>
<dbReference type="Pfam" id="PF00441">
    <property type="entry name" value="Acyl-CoA_dh_1"/>
    <property type="match status" value="1"/>
</dbReference>
<dbReference type="InterPro" id="IPR009100">
    <property type="entry name" value="AcylCoA_DH/oxidase_NM_dom_sf"/>
</dbReference>
<dbReference type="PANTHER" id="PTHR42803:SF1">
    <property type="entry name" value="BROAD-SPECIFICITY LINEAR ACYL-COA DEHYDROGENASE FADE5"/>
    <property type="match status" value="1"/>
</dbReference>
<evidence type="ECO:0000256" key="4">
    <source>
        <dbReference type="ARBA" id="ARBA00022827"/>
    </source>
</evidence>
<dbReference type="PANTHER" id="PTHR42803">
    <property type="entry name" value="ACYL-COA DEHYDROGENASE"/>
    <property type="match status" value="1"/>
</dbReference>
<dbReference type="SUPFAM" id="SSF47203">
    <property type="entry name" value="Acyl-CoA dehydrogenase C-terminal domain-like"/>
    <property type="match status" value="1"/>
</dbReference>
<evidence type="ECO:0000256" key="5">
    <source>
        <dbReference type="ARBA" id="ARBA00023002"/>
    </source>
</evidence>
<organism evidence="10 11">
    <name type="scientific">Pseudonocardia spirodelae</name>
    <dbReference type="NCBI Taxonomy" id="3133431"/>
    <lineage>
        <taxon>Bacteria</taxon>
        <taxon>Bacillati</taxon>
        <taxon>Actinomycetota</taxon>
        <taxon>Actinomycetes</taxon>
        <taxon>Pseudonocardiales</taxon>
        <taxon>Pseudonocardiaceae</taxon>
        <taxon>Pseudonocardia</taxon>
    </lineage>
</organism>
<name>A0ABU8TCV3_9PSEU</name>
<dbReference type="InterPro" id="IPR025878">
    <property type="entry name" value="Acyl-CoA_dh-like_C_dom"/>
</dbReference>
<dbReference type="Gene3D" id="1.20.140.10">
    <property type="entry name" value="Butyryl-CoA Dehydrogenase, subunit A, domain 3"/>
    <property type="match status" value="1"/>
</dbReference>
<evidence type="ECO:0000256" key="6">
    <source>
        <dbReference type="RuleBase" id="RU362125"/>
    </source>
</evidence>
<dbReference type="Pfam" id="PF02770">
    <property type="entry name" value="Acyl-CoA_dh_M"/>
    <property type="match status" value="1"/>
</dbReference>
<accession>A0ABU8TCV3</accession>
<dbReference type="InterPro" id="IPR009075">
    <property type="entry name" value="AcylCo_DH/oxidase_C"/>
</dbReference>
<gene>
    <name evidence="10" type="ORF">WJX68_22750</name>
</gene>
<dbReference type="Proteomes" id="UP001364211">
    <property type="component" value="Unassembled WGS sequence"/>
</dbReference>
<reference evidence="10 11" key="1">
    <citation type="submission" date="2024-03" db="EMBL/GenBank/DDBJ databases">
        <title>Draft genome sequence of Pseudonocardia sp. DW16-2.</title>
        <authorList>
            <person name="Duangmal K."/>
        </authorList>
    </citation>
    <scope>NUCLEOTIDE SEQUENCE [LARGE SCALE GENOMIC DNA]</scope>
    <source>
        <strain evidence="10 11">DW16-2</strain>
    </source>
</reference>
<comment type="similarity">
    <text evidence="2 6">Belongs to the acyl-CoA dehydrogenase family.</text>
</comment>
<dbReference type="InterPro" id="IPR052166">
    <property type="entry name" value="Diverse_Acyl-CoA_DH"/>
</dbReference>
<feature type="domain" description="Acetyl-CoA dehydrogenase-like C-terminal" evidence="9">
    <location>
        <begin position="470"/>
        <end position="604"/>
    </location>
</feature>
<evidence type="ECO:0000256" key="3">
    <source>
        <dbReference type="ARBA" id="ARBA00022630"/>
    </source>
</evidence>
<keyword evidence="4 6" id="KW-0274">FAD</keyword>
<proteinExistence type="inferred from homology"/>
<keyword evidence="3 6" id="KW-0285">Flavoprotein</keyword>
<evidence type="ECO:0000259" key="8">
    <source>
        <dbReference type="Pfam" id="PF02770"/>
    </source>
</evidence>
<dbReference type="Gene3D" id="2.40.110.20">
    <property type="match status" value="1"/>
</dbReference>
<dbReference type="SUPFAM" id="SSF56645">
    <property type="entry name" value="Acyl-CoA dehydrogenase NM domain-like"/>
    <property type="match status" value="1"/>
</dbReference>
<keyword evidence="5 6" id="KW-0560">Oxidoreductase</keyword>
<keyword evidence="11" id="KW-1185">Reference proteome</keyword>
<comment type="caution">
    <text evidence="10">The sequence shown here is derived from an EMBL/GenBank/DDBJ whole genome shotgun (WGS) entry which is preliminary data.</text>
</comment>
<evidence type="ECO:0000259" key="9">
    <source>
        <dbReference type="Pfam" id="PF12806"/>
    </source>
</evidence>
<evidence type="ECO:0000256" key="1">
    <source>
        <dbReference type="ARBA" id="ARBA00001974"/>
    </source>
</evidence>